<evidence type="ECO:0000256" key="11">
    <source>
        <dbReference type="ARBA" id="ARBA00022989"/>
    </source>
</evidence>
<protein>
    <recommendedName>
        <fullName evidence="4">RING-type E3 ubiquitin transferase</fullName>
        <ecNumber evidence="4">2.3.2.27</ecNumber>
    </recommendedName>
</protein>
<comment type="pathway">
    <text evidence="3">Protein modification; protein ubiquitination.</text>
</comment>
<dbReference type="Proteomes" id="UP000235220">
    <property type="component" value="Chromosome 6"/>
</dbReference>
<dbReference type="GO" id="GO:0016567">
    <property type="term" value="P:protein ubiquitination"/>
    <property type="evidence" value="ECO:0000318"/>
    <property type="project" value="GO_Central"/>
</dbReference>
<evidence type="ECO:0000256" key="10">
    <source>
        <dbReference type="ARBA" id="ARBA00022833"/>
    </source>
</evidence>
<keyword evidence="6" id="KW-0812">Transmembrane</keyword>
<dbReference type="InterPro" id="IPR044600">
    <property type="entry name" value="ATL1/ATL16-like"/>
</dbReference>
<dbReference type="GO" id="GO:0016020">
    <property type="term" value="C:membrane"/>
    <property type="evidence" value="ECO:0007669"/>
    <property type="project" value="UniProtKB-SubCell"/>
</dbReference>
<evidence type="ECO:0000256" key="1">
    <source>
        <dbReference type="ARBA" id="ARBA00000900"/>
    </source>
</evidence>
<evidence type="ECO:0000256" key="2">
    <source>
        <dbReference type="ARBA" id="ARBA00004167"/>
    </source>
</evidence>
<dbReference type="CDD" id="cd16461">
    <property type="entry name" value="RING-H2_EL5-like"/>
    <property type="match status" value="1"/>
</dbReference>
<dbReference type="KEGG" id="jre:109001200"/>
<reference evidence="15" key="1">
    <citation type="submission" date="2025-08" db="UniProtKB">
        <authorList>
            <consortium name="RefSeq"/>
        </authorList>
    </citation>
    <scope>IDENTIFICATION</scope>
    <source>
        <tissue evidence="15">Leaves</tissue>
    </source>
</reference>
<keyword evidence="5" id="KW-0808">Transferase</keyword>
<evidence type="ECO:0000256" key="7">
    <source>
        <dbReference type="ARBA" id="ARBA00022723"/>
    </source>
</evidence>
<name>A0A2I4FQJ7_JUGRE</name>
<evidence type="ECO:0000256" key="6">
    <source>
        <dbReference type="ARBA" id="ARBA00022692"/>
    </source>
</evidence>
<gene>
    <name evidence="15" type="primary">LOC109001200</name>
</gene>
<comment type="similarity">
    <text evidence="13">Belongs to the RING-type zinc finger family. ATL subfamily.</text>
</comment>
<dbReference type="Gene3D" id="3.30.40.10">
    <property type="entry name" value="Zinc/RING finger domain, C3HC4 (zinc finger)"/>
    <property type="match status" value="1"/>
</dbReference>
<evidence type="ECO:0000313" key="14">
    <source>
        <dbReference type="Proteomes" id="UP000235220"/>
    </source>
</evidence>
<organism evidence="14 15">
    <name type="scientific">Juglans regia</name>
    <name type="common">English walnut</name>
    <dbReference type="NCBI Taxonomy" id="51240"/>
    <lineage>
        <taxon>Eukaryota</taxon>
        <taxon>Viridiplantae</taxon>
        <taxon>Streptophyta</taxon>
        <taxon>Embryophyta</taxon>
        <taxon>Tracheophyta</taxon>
        <taxon>Spermatophyta</taxon>
        <taxon>Magnoliopsida</taxon>
        <taxon>eudicotyledons</taxon>
        <taxon>Gunneridae</taxon>
        <taxon>Pentapetalae</taxon>
        <taxon>rosids</taxon>
        <taxon>fabids</taxon>
        <taxon>Fagales</taxon>
        <taxon>Juglandaceae</taxon>
        <taxon>Juglans</taxon>
    </lineage>
</organism>
<keyword evidence="9" id="KW-0833">Ubl conjugation pathway</keyword>
<dbReference type="OrthoDB" id="9984778at2759"/>
<dbReference type="FunFam" id="3.30.40.10:FF:000233">
    <property type="entry name" value="RING-H2 finger protein ATL54"/>
    <property type="match status" value="1"/>
</dbReference>
<comment type="catalytic activity">
    <reaction evidence="1">
        <text>S-ubiquitinyl-[E2 ubiquitin-conjugating enzyme]-L-cysteine + [acceptor protein]-L-lysine = [E2 ubiquitin-conjugating enzyme]-L-cysteine + N(6)-ubiquitinyl-[acceptor protein]-L-lysine.</text>
        <dbReference type="EC" id="2.3.2.27"/>
    </reaction>
</comment>
<evidence type="ECO:0000256" key="8">
    <source>
        <dbReference type="ARBA" id="ARBA00022771"/>
    </source>
</evidence>
<dbReference type="GO" id="GO:0008270">
    <property type="term" value="F:zinc ion binding"/>
    <property type="evidence" value="ECO:0007669"/>
    <property type="project" value="UniProtKB-KW"/>
</dbReference>
<proteinExistence type="inferred from homology"/>
<dbReference type="Gramene" id="Jr06_05390_p1">
    <property type="protein sequence ID" value="cds.Jr06_05390_p1"/>
    <property type="gene ID" value="Jr06_05390"/>
</dbReference>
<evidence type="ECO:0000256" key="5">
    <source>
        <dbReference type="ARBA" id="ARBA00022679"/>
    </source>
</evidence>
<dbReference type="AlphaFoldDB" id="A0A2I4FQJ7"/>
<dbReference type="InterPro" id="IPR001841">
    <property type="entry name" value="Znf_RING"/>
</dbReference>
<dbReference type="PANTHER" id="PTHR46913:SF19">
    <property type="entry name" value="RING-TYPE E3 UBIQUITIN TRANSFERASE"/>
    <property type="match status" value="1"/>
</dbReference>
<dbReference type="UniPathway" id="UPA00143"/>
<keyword evidence="11" id="KW-1133">Transmembrane helix</keyword>
<evidence type="ECO:0000256" key="4">
    <source>
        <dbReference type="ARBA" id="ARBA00012483"/>
    </source>
</evidence>
<dbReference type="PROSITE" id="PS50089">
    <property type="entry name" value="ZF_RING_2"/>
    <property type="match status" value="1"/>
</dbReference>
<dbReference type="RefSeq" id="XP_018833935.1">
    <property type="nucleotide sequence ID" value="XM_018978390.2"/>
</dbReference>
<evidence type="ECO:0000256" key="13">
    <source>
        <dbReference type="ARBA" id="ARBA00024209"/>
    </source>
</evidence>
<keyword evidence="12" id="KW-0472">Membrane</keyword>
<keyword evidence="10" id="KW-0862">Zinc</keyword>
<dbReference type="EC" id="2.3.2.27" evidence="4"/>
<evidence type="ECO:0000256" key="3">
    <source>
        <dbReference type="ARBA" id="ARBA00004906"/>
    </source>
</evidence>
<keyword evidence="14" id="KW-1185">Reference proteome</keyword>
<evidence type="ECO:0000256" key="9">
    <source>
        <dbReference type="ARBA" id="ARBA00022786"/>
    </source>
</evidence>
<dbReference type="SMART" id="SM00184">
    <property type="entry name" value="RING"/>
    <property type="match status" value="1"/>
</dbReference>
<dbReference type="SUPFAM" id="SSF57850">
    <property type="entry name" value="RING/U-box"/>
    <property type="match status" value="1"/>
</dbReference>
<evidence type="ECO:0000313" key="15">
    <source>
        <dbReference type="RefSeq" id="XP_018833935.1"/>
    </source>
</evidence>
<dbReference type="InterPro" id="IPR013083">
    <property type="entry name" value="Znf_RING/FYVE/PHD"/>
</dbReference>
<dbReference type="PANTHER" id="PTHR46913">
    <property type="entry name" value="RING-H2 FINGER PROTEIN ATL16"/>
    <property type="match status" value="1"/>
</dbReference>
<keyword evidence="8" id="KW-0863">Zinc-finger</keyword>
<keyword evidence="7" id="KW-0479">Metal-binding</keyword>
<dbReference type="Pfam" id="PF13639">
    <property type="entry name" value="zf-RING_2"/>
    <property type="match status" value="1"/>
</dbReference>
<dbReference type="GeneID" id="109001200"/>
<sequence>MARKPRKLFPALSSTDQNGDCEIYNCEPFPDYYYFPPLPPPPPPSPSASHHSKSLQLSPYLIISLSLLAGVLVLVSYYVFIARSCPSWCSRRNNGAAAPSQSDGTDHQEFLDETTDQADHPIWFITTVGLQQSVISSITVCKYKKDEGLIEGTECSVCLNEFQEDESLRLLPKCNHAFHLPCVDTWLRSHTNCPLCRANIVNESMTLDIVGHPPASADQNVNNLDINEETQMTNSANDVELHDYQVRNREMSENRAGLTAEEGEILRVNGESIPKAGVNCSGNHALRVVDDATDNSKDLENGIQVRRYVSMDSWQAAANFYRAKSEGSSIINQIEVAEKSHLHIIQKKVGKQYSSMHRLMVHSSIKQCLHIRPVSMKRSFCSSGRFSPLKYHRRLMTVLSL</sequence>
<comment type="subcellular location">
    <subcellularLocation>
        <location evidence="2">Membrane</location>
        <topology evidence="2">Single-pass membrane protein</topology>
    </subcellularLocation>
</comment>
<dbReference type="GO" id="GO:0061630">
    <property type="term" value="F:ubiquitin protein ligase activity"/>
    <property type="evidence" value="ECO:0007669"/>
    <property type="project" value="UniProtKB-EC"/>
</dbReference>
<evidence type="ECO:0000256" key="12">
    <source>
        <dbReference type="ARBA" id="ARBA00023136"/>
    </source>
</evidence>
<accession>A0A2I4FQJ7</accession>